<dbReference type="InterPro" id="IPR014044">
    <property type="entry name" value="CAP_dom"/>
</dbReference>
<evidence type="ECO:0000313" key="4">
    <source>
        <dbReference type="EMBL" id="GJN34767.1"/>
    </source>
</evidence>
<protein>
    <recommendedName>
        <fullName evidence="3">SCP domain-containing protein</fullName>
    </recommendedName>
</protein>
<proteinExistence type="predicted"/>
<feature type="domain" description="SCP" evidence="3">
    <location>
        <begin position="26"/>
        <end position="159"/>
    </location>
</feature>
<evidence type="ECO:0000259" key="3">
    <source>
        <dbReference type="SMART" id="SM00198"/>
    </source>
</evidence>
<dbReference type="PRINTS" id="PR00838">
    <property type="entry name" value="V5ALLERGEN"/>
</dbReference>
<organism evidence="4 5">
    <name type="scientific">Eleusine coracana subsp. coracana</name>
    <dbReference type="NCBI Taxonomy" id="191504"/>
    <lineage>
        <taxon>Eukaryota</taxon>
        <taxon>Viridiplantae</taxon>
        <taxon>Streptophyta</taxon>
        <taxon>Embryophyta</taxon>
        <taxon>Tracheophyta</taxon>
        <taxon>Spermatophyta</taxon>
        <taxon>Magnoliopsida</taxon>
        <taxon>Liliopsida</taxon>
        <taxon>Poales</taxon>
        <taxon>Poaceae</taxon>
        <taxon>PACMAD clade</taxon>
        <taxon>Chloridoideae</taxon>
        <taxon>Cynodonteae</taxon>
        <taxon>Eleusininae</taxon>
        <taxon>Eleusine</taxon>
    </lineage>
</organism>
<evidence type="ECO:0000256" key="2">
    <source>
        <dbReference type="ARBA" id="ARBA00023265"/>
    </source>
</evidence>
<gene>
    <name evidence="4" type="primary">gb23462</name>
    <name evidence="4" type="ORF">PR202_gb23462</name>
</gene>
<reference evidence="4" key="2">
    <citation type="submission" date="2021-12" db="EMBL/GenBank/DDBJ databases">
        <title>Resequencing data analysis of finger millet.</title>
        <authorList>
            <person name="Hatakeyama M."/>
            <person name="Aluri S."/>
            <person name="Balachadran M.T."/>
            <person name="Sivarajan S.R."/>
            <person name="Poveda L."/>
            <person name="Shimizu-Inatsugi R."/>
            <person name="Schlapbach R."/>
            <person name="Sreeman S.M."/>
            <person name="Shimizu K.K."/>
        </authorList>
    </citation>
    <scope>NUCLEOTIDE SEQUENCE</scope>
</reference>
<reference evidence="4" key="1">
    <citation type="journal article" date="2018" name="DNA Res.">
        <title>Multiple hybrid de novo genome assembly of finger millet, an orphan allotetraploid crop.</title>
        <authorList>
            <person name="Hatakeyama M."/>
            <person name="Aluri S."/>
            <person name="Balachadran M.T."/>
            <person name="Sivarajan S.R."/>
            <person name="Patrignani A."/>
            <person name="Gruter S."/>
            <person name="Poveda L."/>
            <person name="Shimizu-Inatsugi R."/>
            <person name="Baeten J."/>
            <person name="Francoijs K.J."/>
            <person name="Nataraja K.N."/>
            <person name="Reddy Y.A.N."/>
            <person name="Phadnis S."/>
            <person name="Ravikumar R.L."/>
            <person name="Schlapbach R."/>
            <person name="Sreeman S.M."/>
            <person name="Shimizu K.K."/>
        </authorList>
    </citation>
    <scope>NUCLEOTIDE SEQUENCE</scope>
</reference>
<dbReference type="InterPro" id="IPR018244">
    <property type="entry name" value="Allrgn_V5/Tpx1_CS"/>
</dbReference>
<comment type="function">
    <text evidence="1">Probably involved in the defense reaction of plants against pathogens.</text>
</comment>
<dbReference type="InterPro" id="IPR002413">
    <property type="entry name" value="V5_allergen-like"/>
</dbReference>
<evidence type="ECO:0000256" key="1">
    <source>
        <dbReference type="ARBA" id="ARBA00003143"/>
    </source>
</evidence>
<dbReference type="InterPro" id="IPR001283">
    <property type="entry name" value="CRISP-related"/>
</dbReference>
<dbReference type="GO" id="GO:0005576">
    <property type="term" value="C:extracellular region"/>
    <property type="evidence" value="ECO:0007669"/>
    <property type="project" value="InterPro"/>
</dbReference>
<dbReference type="PROSITE" id="PS01010">
    <property type="entry name" value="CRISP_2"/>
    <property type="match status" value="1"/>
</dbReference>
<dbReference type="SUPFAM" id="SSF55797">
    <property type="entry name" value="PR-1-like"/>
    <property type="match status" value="1"/>
</dbReference>
<dbReference type="Pfam" id="PF00188">
    <property type="entry name" value="CAP"/>
    <property type="match status" value="1"/>
</dbReference>
<dbReference type="SMART" id="SM00198">
    <property type="entry name" value="SCP"/>
    <property type="match status" value="1"/>
</dbReference>
<keyword evidence="2" id="KW-0568">Pathogenesis-related protein</keyword>
<keyword evidence="5" id="KW-1185">Reference proteome</keyword>
<dbReference type="FunFam" id="3.40.33.10:FF:000004">
    <property type="entry name" value="CAP, cysteine-rich secretory protein, antigen 5"/>
    <property type="match status" value="1"/>
</dbReference>
<dbReference type="PRINTS" id="PR00837">
    <property type="entry name" value="V5TPXLIKE"/>
</dbReference>
<name>A0AAV5FJH2_ELECO</name>
<evidence type="ECO:0000313" key="5">
    <source>
        <dbReference type="Proteomes" id="UP001054889"/>
    </source>
</evidence>
<dbReference type="PROSITE" id="PS01009">
    <property type="entry name" value="CRISP_1"/>
    <property type="match status" value="1"/>
</dbReference>
<keyword evidence="2" id="KW-0611">Plant defense</keyword>
<dbReference type="InterPro" id="IPR035940">
    <property type="entry name" value="CAP_sf"/>
</dbReference>
<sequence length="174" mass="19062">MARLINFAAAALLVPGSRHPALALNNSTSDFLRPHNAARAEVGVGKLAWDADLAAYAHRYAEKRARDCALVHSREPYGENIYRCSAGRRRAVANAVARWVEERDGYDCRSNRCARKRGCGHYTQVVWAATKHLGCAAVECRNGGTFVVCSYDPPGNIHEEAPYPACGRHRVVAA</sequence>
<dbReference type="CDD" id="cd05381">
    <property type="entry name" value="CAP_PR-1"/>
    <property type="match status" value="1"/>
</dbReference>
<dbReference type="Proteomes" id="UP001054889">
    <property type="component" value="Unassembled WGS sequence"/>
</dbReference>
<dbReference type="AlphaFoldDB" id="A0AAV5FJH2"/>
<dbReference type="Gene3D" id="3.40.33.10">
    <property type="entry name" value="CAP"/>
    <property type="match status" value="1"/>
</dbReference>
<dbReference type="EMBL" id="BQKI01000085">
    <property type="protein sequence ID" value="GJN34767.1"/>
    <property type="molecule type" value="Genomic_DNA"/>
</dbReference>
<dbReference type="PANTHER" id="PTHR10334">
    <property type="entry name" value="CYSTEINE-RICH SECRETORY PROTEIN-RELATED"/>
    <property type="match status" value="1"/>
</dbReference>
<comment type="caution">
    <text evidence="4">The sequence shown here is derived from an EMBL/GenBank/DDBJ whole genome shotgun (WGS) entry which is preliminary data.</text>
</comment>
<accession>A0AAV5FJH2</accession>